<dbReference type="PIRSF" id="PIRSF017393">
    <property type="entry name" value="MTase_SAV2177"/>
    <property type="match status" value="1"/>
</dbReference>
<dbReference type="GO" id="GO:0008168">
    <property type="term" value="F:methyltransferase activity"/>
    <property type="evidence" value="ECO:0007669"/>
    <property type="project" value="UniProtKB-KW"/>
</dbReference>
<accession>A0ABW2HK07</accession>
<keyword evidence="2" id="KW-1185">Reference proteome</keyword>
<dbReference type="EC" id="2.1.1.-" evidence="1"/>
<dbReference type="Proteomes" id="UP001596548">
    <property type="component" value="Unassembled WGS sequence"/>
</dbReference>
<keyword evidence="1" id="KW-0808">Transferase</keyword>
<dbReference type="Pfam" id="PF04672">
    <property type="entry name" value="Methyltransf_19"/>
    <property type="match status" value="1"/>
</dbReference>
<keyword evidence="1" id="KW-0489">Methyltransferase</keyword>
<gene>
    <name evidence="1" type="ORF">ACFQS1_05945</name>
</gene>
<proteinExistence type="predicted"/>
<evidence type="ECO:0000313" key="1">
    <source>
        <dbReference type="EMBL" id="MFC7273513.1"/>
    </source>
</evidence>
<protein>
    <submittedName>
        <fullName evidence="1">SAM-dependent methyltransferase</fullName>
        <ecNumber evidence="1">2.1.1.-</ecNumber>
    </submittedName>
</protein>
<dbReference type="RefSeq" id="WP_378965414.1">
    <property type="nucleotide sequence ID" value="NZ_JBHTBJ010000003.1"/>
</dbReference>
<dbReference type="GO" id="GO:0032259">
    <property type="term" value="P:methylation"/>
    <property type="evidence" value="ECO:0007669"/>
    <property type="project" value="UniProtKB-KW"/>
</dbReference>
<organism evidence="1 2">
    <name type="scientific">Paractinoplanes rhizophilus</name>
    <dbReference type="NCBI Taxonomy" id="1416877"/>
    <lineage>
        <taxon>Bacteria</taxon>
        <taxon>Bacillati</taxon>
        <taxon>Actinomycetota</taxon>
        <taxon>Actinomycetes</taxon>
        <taxon>Micromonosporales</taxon>
        <taxon>Micromonosporaceae</taxon>
        <taxon>Paractinoplanes</taxon>
    </lineage>
</organism>
<reference evidence="2" key="1">
    <citation type="journal article" date="2019" name="Int. J. Syst. Evol. Microbiol.">
        <title>The Global Catalogue of Microorganisms (GCM) 10K type strain sequencing project: providing services to taxonomists for standard genome sequencing and annotation.</title>
        <authorList>
            <consortium name="The Broad Institute Genomics Platform"/>
            <consortium name="The Broad Institute Genome Sequencing Center for Infectious Disease"/>
            <person name="Wu L."/>
            <person name="Ma J."/>
        </authorList>
    </citation>
    <scope>NUCLEOTIDE SEQUENCE [LARGE SCALE GENOMIC DNA]</scope>
    <source>
        <strain evidence="2">XZYJT-10</strain>
    </source>
</reference>
<sequence length="265" mass="29172">MNSSDRMNTSVAHPARRYNYWLGGKDHFAADRESGDLLAKAFPTARIAALENRDFLRRSVKFLAESGIRQFLDIGTGLPVPDNTHEVAQRVAPESRVLYVDNDPIVMAHSRALTVGTPAGRTGYVEADLRSPEAILGHPELRAVLDLRRPVGLLLVAVLHFIHDDEQAVTVVRQLLDALAPGSYLVASNLTLDYAPPEQVAKHQELLASGRTDARARDRPEFARFFAGLDLIEPGVVSVSDWRPARDDRPTARDVAIYGAVGRKP</sequence>
<comment type="caution">
    <text evidence="1">The sequence shown here is derived from an EMBL/GenBank/DDBJ whole genome shotgun (WGS) entry which is preliminary data.</text>
</comment>
<evidence type="ECO:0000313" key="2">
    <source>
        <dbReference type="Proteomes" id="UP001596548"/>
    </source>
</evidence>
<dbReference type="EMBL" id="JBHTBJ010000003">
    <property type="protein sequence ID" value="MFC7273513.1"/>
    <property type="molecule type" value="Genomic_DNA"/>
</dbReference>
<dbReference type="SUPFAM" id="SSF53335">
    <property type="entry name" value="S-adenosyl-L-methionine-dependent methyltransferases"/>
    <property type="match status" value="1"/>
</dbReference>
<name>A0ABW2HK07_9ACTN</name>
<dbReference type="InterPro" id="IPR006764">
    <property type="entry name" value="SAM_dep_MeTrfase_SAV2177_type"/>
</dbReference>
<dbReference type="InterPro" id="IPR029063">
    <property type="entry name" value="SAM-dependent_MTases_sf"/>
</dbReference>
<dbReference type="Gene3D" id="3.40.50.150">
    <property type="entry name" value="Vaccinia Virus protein VP39"/>
    <property type="match status" value="1"/>
</dbReference>